<dbReference type="Pfam" id="PF00392">
    <property type="entry name" value="GntR"/>
    <property type="match status" value="1"/>
</dbReference>
<dbReference type="SUPFAM" id="SSF46785">
    <property type="entry name" value="Winged helix' DNA-binding domain"/>
    <property type="match status" value="1"/>
</dbReference>
<dbReference type="STRING" id="665126.ABB55_17400"/>
<dbReference type="SUPFAM" id="SSF48008">
    <property type="entry name" value="GntR ligand-binding domain-like"/>
    <property type="match status" value="1"/>
</dbReference>
<dbReference type="GO" id="GO:0003677">
    <property type="term" value="F:DNA binding"/>
    <property type="evidence" value="ECO:0007669"/>
    <property type="project" value="UniProtKB-KW"/>
</dbReference>
<dbReference type="PRINTS" id="PR00035">
    <property type="entry name" value="HTHGNTR"/>
</dbReference>
<dbReference type="InterPro" id="IPR000524">
    <property type="entry name" value="Tscrpt_reg_HTH_GntR"/>
</dbReference>
<organism evidence="5 6">
    <name type="scientific">Prosthecodimorpha hirschii</name>
    <dbReference type="NCBI Taxonomy" id="665126"/>
    <lineage>
        <taxon>Bacteria</taxon>
        <taxon>Pseudomonadati</taxon>
        <taxon>Pseudomonadota</taxon>
        <taxon>Alphaproteobacteria</taxon>
        <taxon>Hyphomicrobiales</taxon>
        <taxon>Ancalomicrobiaceae</taxon>
        <taxon>Prosthecodimorpha</taxon>
    </lineage>
</organism>
<dbReference type="InterPro" id="IPR036388">
    <property type="entry name" value="WH-like_DNA-bd_sf"/>
</dbReference>
<gene>
    <name evidence="5" type="ORF">ABB55_17400</name>
</gene>
<evidence type="ECO:0000256" key="2">
    <source>
        <dbReference type="ARBA" id="ARBA00023125"/>
    </source>
</evidence>
<evidence type="ECO:0000259" key="4">
    <source>
        <dbReference type="PROSITE" id="PS50949"/>
    </source>
</evidence>
<dbReference type="RefSeq" id="WP_054359929.1">
    <property type="nucleotide sequence ID" value="NZ_LJYW01000001.1"/>
</dbReference>
<dbReference type="Proteomes" id="UP000048984">
    <property type="component" value="Unassembled WGS sequence"/>
</dbReference>
<reference evidence="5 6" key="1">
    <citation type="submission" date="2015-09" db="EMBL/GenBank/DDBJ databases">
        <authorList>
            <person name="Jackson K.R."/>
            <person name="Lunt B.L."/>
            <person name="Fisher J.N.B."/>
            <person name="Gardner A.V."/>
            <person name="Bailey M.E."/>
            <person name="Deus L.M."/>
            <person name="Earl A.S."/>
            <person name="Gibby P.D."/>
            <person name="Hartmann K.A."/>
            <person name="Liu J.E."/>
            <person name="Manci A.M."/>
            <person name="Nielsen D.A."/>
            <person name="Solomon M.B."/>
            <person name="Breakwell D.P."/>
            <person name="Burnett S.H."/>
            <person name="Grose J.H."/>
        </authorList>
    </citation>
    <scope>NUCLEOTIDE SEQUENCE [LARGE SCALE GENOMIC DNA]</scope>
    <source>
        <strain evidence="5 6">16</strain>
    </source>
</reference>
<comment type="caution">
    <text evidence="5">The sequence shown here is derived from an EMBL/GenBank/DDBJ whole genome shotgun (WGS) entry which is preliminary data.</text>
</comment>
<evidence type="ECO:0000256" key="1">
    <source>
        <dbReference type="ARBA" id="ARBA00023015"/>
    </source>
</evidence>
<dbReference type="InterPro" id="IPR008920">
    <property type="entry name" value="TF_FadR/GntR_C"/>
</dbReference>
<dbReference type="SMART" id="SM00345">
    <property type="entry name" value="HTH_GNTR"/>
    <property type="match status" value="1"/>
</dbReference>
<protein>
    <recommendedName>
        <fullName evidence="4">HTH gntR-type domain-containing protein</fullName>
    </recommendedName>
</protein>
<keyword evidence="2" id="KW-0238">DNA-binding</keyword>
<dbReference type="Gene3D" id="1.10.10.10">
    <property type="entry name" value="Winged helix-like DNA-binding domain superfamily/Winged helix DNA-binding domain"/>
    <property type="match status" value="1"/>
</dbReference>
<keyword evidence="1" id="KW-0805">Transcription regulation</keyword>
<evidence type="ECO:0000313" key="5">
    <source>
        <dbReference type="EMBL" id="KPL53765.1"/>
    </source>
</evidence>
<keyword evidence="6" id="KW-1185">Reference proteome</keyword>
<proteinExistence type="predicted"/>
<name>A0A0P6W908_9HYPH</name>
<dbReference type="PROSITE" id="PS50949">
    <property type="entry name" value="HTH_GNTR"/>
    <property type="match status" value="1"/>
</dbReference>
<sequence length="236" mass="26342">MDLQDDTLPVAPAQSRDDLLAQLRQAIAGGMLRPGARLPNERLVAERSGLSRSTVRVVFGLLEQEGRIARHVGRGTYVKEAAAATAPAATEELWPTPAEFMEFRLSCEPPLVELAVLKSTDAQLEHLSSVAEAGRRVAAWRDAEHADRRFHEAIFDLTSNRLYMELGRRLSAARDSRGWLRLKEGSFSLEKWAVYQQEHEAIVEALQDRNADAARQALRRHLGGVRANAQMVAWEI</sequence>
<evidence type="ECO:0000313" key="6">
    <source>
        <dbReference type="Proteomes" id="UP000048984"/>
    </source>
</evidence>
<dbReference type="InterPro" id="IPR011711">
    <property type="entry name" value="GntR_C"/>
</dbReference>
<evidence type="ECO:0000256" key="3">
    <source>
        <dbReference type="ARBA" id="ARBA00023163"/>
    </source>
</evidence>
<dbReference type="OrthoDB" id="9794015at2"/>
<dbReference type="SMART" id="SM00895">
    <property type="entry name" value="FCD"/>
    <property type="match status" value="1"/>
</dbReference>
<dbReference type="InterPro" id="IPR036390">
    <property type="entry name" value="WH_DNA-bd_sf"/>
</dbReference>
<accession>A0A0P6W908</accession>
<dbReference type="PANTHER" id="PTHR43537:SF5">
    <property type="entry name" value="UXU OPERON TRANSCRIPTIONAL REGULATOR"/>
    <property type="match status" value="1"/>
</dbReference>
<dbReference type="PANTHER" id="PTHR43537">
    <property type="entry name" value="TRANSCRIPTIONAL REGULATOR, GNTR FAMILY"/>
    <property type="match status" value="1"/>
</dbReference>
<dbReference type="GO" id="GO:0003700">
    <property type="term" value="F:DNA-binding transcription factor activity"/>
    <property type="evidence" value="ECO:0007669"/>
    <property type="project" value="InterPro"/>
</dbReference>
<reference evidence="5 6" key="2">
    <citation type="submission" date="2015-10" db="EMBL/GenBank/DDBJ databases">
        <title>Draft Genome Sequence of Prosthecomicrobium hirschii ATCC 27832.</title>
        <authorList>
            <person name="Daniel J."/>
            <person name="Givan S.A."/>
            <person name="Brun Y.V."/>
            <person name="Brown P.J."/>
        </authorList>
    </citation>
    <scope>NUCLEOTIDE SEQUENCE [LARGE SCALE GENOMIC DNA]</scope>
    <source>
        <strain evidence="5 6">16</strain>
    </source>
</reference>
<dbReference type="Gene3D" id="1.20.120.530">
    <property type="entry name" value="GntR ligand-binding domain-like"/>
    <property type="match status" value="1"/>
</dbReference>
<keyword evidence="3" id="KW-0804">Transcription</keyword>
<dbReference type="EMBL" id="LJYW01000001">
    <property type="protein sequence ID" value="KPL53765.1"/>
    <property type="molecule type" value="Genomic_DNA"/>
</dbReference>
<dbReference type="CDD" id="cd07377">
    <property type="entry name" value="WHTH_GntR"/>
    <property type="match status" value="1"/>
</dbReference>
<dbReference type="Pfam" id="PF07729">
    <property type="entry name" value="FCD"/>
    <property type="match status" value="1"/>
</dbReference>
<dbReference type="AlphaFoldDB" id="A0A0P6W908"/>
<feature type="domain" description="HTH gntR-type" evidence="4">
    <location>
        <begin position="13"/>
        <end position="81"/>
    </location>
</feature>